<protein>
    <submittedName>
        <fullName evidence="1">Uncharacterized protein</fullName>
    </submittedName>
</protein>
<comment type="caution">
    <text evidence="1">The sequence shown here is derived from an EMBL/GenBank/DDBJ whole genome shotgun (WGS) entry which is preliminary data.</text>
</comment>
<proteinExistence type="predicted"/>
<evidence type="ECO:0000313" key="2">
    <source>
        <dbReference type="Proteomes" id="UP000886796"/>
    </source>
</evidence>
<dbReference type="AlphaFoldDB" id="A0A9D0Z193"/>
<dbReference type="Proteomes" id="UP000886796">
    <property type="component" value="Unassembled WGS sequence"/>
</dbReference>
<accession>A0A9D0Z193</accession>
<gene>
    <name evidence="1" type="ORF">IAB74_02515</name>
</gene>
<reference evidence="1" key="2">
    <citation type="journal article" date="2021" name="PeerJ">
        <title>Extensive microbial diversity within the chicken gut microbiome revealed by metagenomics and culture.</title>
        <authorList>
            <person name="Gilroy R."/>
            <person name="Ravi A."/>
            <person name="Getino M."/>
            <person name="Pursley I."/>
            <person name="Horton D.L."/>
            <person name="Alikhan N.F."/>
            <person name="Baker D."/>
            <person name="Gharbi K."/>
            <person name="Hall N."/>
            <person name="Watson M."/>
            <person name="Adriaenssens E.M."/>
            <person name="Foster-Nyarko E."/>
            <person name="Jarju S."/>
            <person name="Secka A."/>
            <person name="Antonio M."/>
            <person name="Oren A."/>
            <person name="Chaudhuri R.R."/>
            <person name="La Ragione R."/>
            <person name="Hildebrand F."/>
            <person name="Pallen M.J."/>
        </authorList>
    </citation>
    <scope>NUCLEOTIDE SEQUENCE</scope>
    <source>
        <strain evidence="1">13361</strain>
    </source>
</reference>
<evidence type="ECO:0000313" key="1">
    <source>
        <dbReference type="EMBL" id="HIQ67367.1"/>
    </source>
</evidence>
<name>A0A9D0Z193_9FIRM</name>
<sequence>MEEIQLDTGMRQYRINEGGVLYMNPADPGLYVRFEEATHKLDGLEKELSRENPTDFFREADEKIREILQEVFGAPNDFTRILPGVNLLAMTGTGHRVIENLFAALEPILLKGAQECVQQQVAEALSRRQEP</sequence>
<reference evidence="1" key="1">
    <citation type="submission" date="2020-10" db="EMBL/GenBank/DDBJ databases">
        <authorList>
            <person name="Gilroy R."/>
        </authorList>
    </citation>
    <scope>NUCLEOTIDE SEQUENCE</scope>
    <source>
        <strain evidence="1">13361</strain>
    </source>
</reference>
<dbReference type="EMBL" id="DVFK01000035">
    <property type="protein sequence ID" value="HIQ67367.1"/>
    <property type="molecule type" value="Genomic_DNA"/>
</dbReference>
<organism evidence="1 2">
    <name type="scientific">Candidatus Faecousia excrementigallinarum</name>
    <dbReference type="NCBI Taxonomy" id="2840806"/>
    <lineage>
        <taxon>Bacteria</taxon>
        <taxon>Bacillati</taxon>
        <taxon>Bacillota</taxon>
        <taxon>Clostridia</taxon>
        <taxon>Eubacteriales</taxon>
        <taxon>Oscillospiraceae</taxon>
        <taxon>Faecousia</taxon>
    </lineage>
</organism>